<dbReference type="Proteomes" id="UP001642360">
    <property type="component" value="Unassembled WGS sequence"/>
</dbReference>
<dbReference type="GO" id="GO:0003677">
    <property type="term" value="F:DNA binding"/>
    <property type="evidence" value="ECO:0007669"/>
    <property type="project" value="UniProtKB-KW"/>
</dbReference>
<evidence type="ECO:0000256" key="5">
    <source>
        <dbReference type="ARBA" id="ARBA00023242"/>
    </source>
</evidence>
<feature type="non-terminal residue" evidence="6">
    <location>
        <position position="1"/>
    </location>
</feature>
<keyword evidence="4" id="KW-0804">Transcription</keyword>
<sequence>DKTHPSGESGIGFSSLIQQSVGQSRFSNLGSNGPTLGLEDMYESVAQPSLRFSKTRHFAEALKAGLKIGSEANKGIISQPLIARLPAEGRGRHQLLPQYWPRITDEELQKLSRDLNSIIVSLFEKVLSASDAGQIGCLVLPKACVEAYSSS</sequence>
<dbReference type="GO" id="GO:0005634">
    <property type="term" value="C:nucleus"/>
    <property type="evidence" value="ECO:0007669"/>
    <property type="project" value="UniProtKB-SubCell"/>
</dbReference>
<dbReference type="Gene3D" id="2.40.330.10">
    <property type="entry name" value="DNA-binding pseudobarrel domain"/>
    <property type="match status" value="1"/>
</dbReference>
<accession>A0ABC8T7W9</accession>
<name>A0ABC8T7W9_9AQUA</name>
<evidence type="ECO:0000256" key="3">
    <source>
        <dbReference type="ARBA" id="ARBA00023125"/>
    </source>
</evidence>
<keyword evidence="2" id="KW-0805">Transcription regulation</keyword>
<dbReference type="AlphaFoldDB" id="A0ABC8T7W9"/>
<keyword evidence="3" id="KW-0238">DNA-binding</keyword>
<dbReference type="PANTHER" id="PTHR46245">
    <property type="entry name" value="B3 DOMAIN-CONTAINING PROTEIN OS07G0563300"/>
    <property type="match status" value="1"/>
</dbReference>
<keyword evidence="7" id="KW-1185">Reference proteome</keyword>
<dbReference type="PANTHER" id="PTHR46245:SF3">
    <property type="entry name" value="B3 DOMAIN-CONTAINING TRANSCRIPTION REPRESSOR VAL1"/>
    <property type="match status" value="1"/>
</dbReference>
<evidence type="ECO:0000313" key="7">
    <source>
        <dbReference type="Proteomes" id="UP001642360"/>
    </source>
</evidence>
<comment type="subcellular location">
    <subcellularLocation>
        <location evidence="1">Nucleus</location>
    </subcellularLocation>
</comment>
<gene>
    <name evidence="6" type="ORF">ILEXP_LOCUS33168</name>
</gene>
<protein>
    <submittedName>
        <fullName evidence="6">Uncharacterized protein</fullName>
    </submittedName>
</protein>
<organism evidence="6 7">
    <name type="scientific">Ilex paraguariensis</name>
    <name type="common">yerba mate</name>
    <dbReference type="NCBI Taxonomy" id="185542"/>
    <lineage>
        <taxon>Eukaryota</taxon>
        <taxon>Viridiplantae</taxon>
        <taxon>Streptophyta</taxon>
        <taxon>Embryophyta</taxon>
        <taxon>Tracheophyta</taxon>
        <taxon>Spermatophyta</taxon>
        <taxon>Magnoliopsida</taxon>
        <taxon>eudicotyledons</taxon>
        <taxon>Gunneridae</taxon>
        <taxon>Pentapetalae</taxon>
        <taxon>asterids</taxon>
        <taxon>campanulids</taxon>
        <taxon>Aquifoliales</taxon>
        <taxon>Aquifoliaceae</taxon>
        <taxon>Ilex</taxon>
    </lineage>
</organism>
<keyword evidence="5" id="KW-0539">Nucleus</keyword>
<evidence type="ECO:0000256" key="2">
    <source>
        <dbReference type="ARBA" id="ARBA00023015"/>
    </source>
</evidence>
<dbReference type="InterPro" id="IPR015300">
    <property type="entry name" value="DNA-bd_pseudobarrel_sf"/>
</dbReference>
<evidence type="ECO:0000256" key="1">
    <source>
        <dbReference type="ARBA" id="ARBA00004123"/>
    </source>
</evidence>
<dbReference type="EMBL" id="CAUOFW020004161">
    <property type="protein sequence ID" value="CAK9164085.1"/>
    <property type="molecule type" value="Genomic_DNA"/>
</dbReference>
<evidence type="ECO:0000313" key="6">
    <source>
        <dbReference type="EMBL" id="CAK9164085.1"/>
    </source>
</evidence>
<comment type="caution">
    <text evidence="6">The sequence shown here is derived from an EMBL/GenBank/DDBJ whole genome shotgun (WGS) entry which is preliminary data.</text>
</comment>
<evidence type="ECO:0000256" key="4">
    <source>
        <dbReference type="ARBA" id="ARBA00023163"/>
    </source>
</evidence>
<reference evidence="6 7" key="1">
    <citation type="submission" date="2024-02" db="EMBL/GenBank/DDBJ databases">
        <authorList>
            <person name="Vignale AGUSTIN F."/>
            <person name="Sosa J E."/>
            <person name="Modenutti C."/>
        </authorList>
    </citation>
    <scope>NUCLEOTIDE SEQUENCE [LARGE SCALE GENOMIC DNA]</scope>
</reference>
<proteinExistence type="predicted"/>